<dbReference type="Gramene" id="OB10G24960.1">
    <property type="protein sequence ID" value="OB10G24960.1"/>
    <property type="gene ID" value="OB10G24960"/>
</dbReference>
<reference evidence="2" key="2">
    <citation type="submission" date="2013-04" db="UniProtKB">
        <authorList>
            <consortium name="EnsemblPlants"/>
        </authorList>
    </citation>
    <scope>IDENTIFICATION</scope>
</reference>
<accession>J3N4P8</accession>
<reference evidence="2" key="1">
    <citation type="journal article" date="2013" name="Nat. Commun.">
        <title>Whole-genome sequencing of Oryza brachyantha reveals mechanisms underlying Oryza genome evolution.</title>
        <authorList>
            <person name="Chen J."/>
            <person name="Huang Q."/>
            <person name="Gao D."/>
            <person name="Wang J."/>
            <person name="Lang Y."/>
            <person name="Liu T."/>
            <person name="Li B."/>
            <person name="Bai Z."/>
            <person name="Luis Goicoechea J."/>
            <person name="Liang C."/>
            <person name="Chen C."/>
            <person name="Zhang W."/>
            <person name="Sun S."/>
            <person name="Liao Y."/>
            <person name="Zhang X."/>
            <person name="Yang L."/>
            <person name="Song C."/>
            <person name="Wang M."/>
            <person name="Shi J."/>
            <person name="Liu G."/>
            <person name="Liu J."/>
            <person name="Zhou H."/>
            <person name="Zhou W."/>
            <person name="Yu Q."/>
            <person name="An N."/>
            <person name="Chen Y."/>
            <person name="Cai Q."/>
            <person name="Wang B."/>
            <person name="Liu B."/>
            <person name="Min J."/>
            <person name="Huang Y."/>
            <person name="Wu H."/>
            <person name="Li Z."/>
            <person name="Zhang Y."/>
            <person name="Yin Y."/>
            <person name="Song W."/>
            <person name="Jiang J."/>
            <person name="Jackson S.A."/>
            <person name="Wing R.A."/>
            <person name="Wang J."/>
            <person name="Chen M."/>
        </authorList>
    </citation>
    <scope>NUCLEOTIDE SEQUENCE [LARGE SCALE GENOMIC DNA]</scope>
    <source>
        <strain evidence="2">cv. IRGC 101232</strain>
    </source>
</reference>
<organism evidence="2">
    <name type="scientific">Oryza brachyantha</name>
    <name type="common">malo sina</name>
    <dbReference type="NCBI Taxonomy" id="4533"/>
    <lineage>
        <taxon>Eukaryota</taxon>
        <taxon>Viridiplantae</taxon>
        <taxon>Streptophyta</taxon>
        <taxon>Embryophyta</taxon>
        <taxon>Tracheophyta</taxon>
        <taxon>Spermatophyta</taxon>
        <taxon>Magnoliopsida</taxon>
        <taxon>Liliopsida</taxon>
        <taxon>Poales</taxon>
        <taxon>Poaceae</taxon>
        <taxon>BOP clade</taxon>
        <taxon>Oryzoideae</taxon>
        <taxon>Oryzeae</taxon>
        <taxon>Oryzinae</taxon>
        <taxon>Oryza</taxon>
    </lineage>
</organism>
<proteinExistence type="predicted"/>
<dbReference type="EnsemblPlants" id="OB10G24960.1">
    <property type="protein sequence ID" value="OB10G24960.1"/>
    <property type="gene ID" value="OB10G24960"/>
</dbReference>
<dbReference type="HOGENOM" id="CLU_2801561_0_0_1"/>
<dbReference type="AlphaFoldDB" id="J3N4P8"/>
<keyword evidence="3" id="KW-1185">Reference proteome</keyword>
<name>J3N4P8_ORYBR</name>
<feature type="region of interest" description="Disordered" evidence="1">
    <location>
        <begin position="37"/>
        <end position="57"/>
    </location>
</feature>
<evidence type="ECO:0000313" key="3">
    <source>
        <dbReference type="Proteomes" id="UP000006038"/>
    </source>
</evidence>
<dbReference type="Proteomes" id="UP000006038">
    <property type="component" value="Chromosome 10"/>
</dbReference>
<evidence type="ECO:0000256" key="1">
    <source>
        <dbReference type="SAM" id="MobiDB-lite"/>
    </source>
</evidence>
<protein>
    <submittedName>
        <fullName evidence="2">Uncharacterized protein</fullName>
    </submittedName>
</protein>
<evidence type="ECO:0000313" key="2">
    <source>
        <dbReference type="EnsemblPlants" id="OB10G24960.1"/>
    </source>
</evidence>
<sequence>MHHVNIRKISCRSKIAGAPCLGEHVCKHAASDARTGLHEARTHRLRRSSISGTNRPPQLPLAVVDAVW</sequence>